<accession>E8V4I7</accession>
<dbReference type="InterPro" id="IPR039554">
    <property type="entry name" value="HigA2-like_HTH"/>
</dbReference>
<dbReference type="Pfam" id="PF13744">
    <property type="entry name" value="HTH_37"/>
    <property type="match status" value="1"/>
</dbReference>
<dbReference type="InterPro" id="IPR001387">
    <property type="entry name" value="Cro/C1-type_HTH"/>
</dbReference>
<sequence length="129" mass="14178">MKSKDFNKDKTPHLTHGSVLDELGFSASEALEIKVKAEIYRDLLQYIQERGFAQQELGTLLAIHQPDVSNLLNGRVSKFSVSKLIKFAGKLNLGAEVKLTKPKAGKLPSITASHKAPKRIAAKLSLKAR</sequence>
<dbReference type="SUPFAM" id="SSF47413">
    <property type="entry name" value="lambda repressor-like DNA-binding domains"/>
    <property type="match status" value="1"/>
</dbReference>
<dbReference type="STRING" id="401053.AciPR4_4063"/>
<dbReference type="Proteomes" id="UP000006844">
    <property type="component" value="Chromosome"/>
</dbReference>
<dbReference type="GO" id="GO:0003677">
    <property type="term" value="F:DNA binding"/>
    <property type="evidence" value="ECO:0007669"/>
    <property type="project" value="InterPro"/>
</dbReference>
<evidence type="ECO:0000259" key="1">
    <source>
        <dbReference type="PROSITE" id="PS50943"/>
    </source>
</evidence>
<dbReference type="EMBL" id="CP002467">
    <property type="protein sequence ID" value="ADV84811.1"/>
    <property type="molecule type" value="Genomic_DNA"/>
</dbReference>
<keyword evidence="3" id="KW-1185">Reference proteome</keyword>
<reference evidence="2 3" key="1">
    <citation type="journal article" date="2012" name="Stand. Genomic Sci.">
        <title>Complete genome sequence of Terriglobus saanensis type strain SP1PR4(T), an Acidobacteria from tundra soil.</title>
        <authorList>
            <person name="Rawat S.R."/>
            <person name="Mannisto M.K."/>
            <person name="Starovoytov V."/>
            <person name="Goodwin L."/>
            <person name="Nolan M."/>
            <person name="Hauser L."/>
            <person name="Land M."/>
            <person name="Davenport K.W."/>
            <person name="Woyke T."/>
            <person name="Haggblom M.M."/>
        </authorList>
    </citation>
    <scope>NUCLEOTIDE SEQUENCE</scope>
    <source>
        <strain evidence="3">ATCC BAA-1853 / DSM 23119 / SP1PR4</strain>
    </source>
</reference>
<dbReference type="HOGENOM" id="CLU_1947795_0_0_0"/>
<evidence type="ECO:0000313" key="2">
    <source>
        <dbReference type="EMBL" id="ADV84811.1"/>
    </source>
</evidence>
<dbReference type="eggNOG" id="COG5606">
    <property type="taxonomic scope" value="Bacteria"/>
</dbReference>
<proteinExistence type="predicted"/>
<organism evidence="2 3">
    <name type="scientific">Terriglobus saanensis (strain ATCC BAA-1853 / DSM 23119 / SP1PR4)</name>
    <dbReference type="NCBI Taxonomy" id="401053"/>
    <lineage>
        <taxon>Bacteria</taxon>
        <taxon>Pseudomonadati</taxon>
        <taxon>Acidobacteriota</taxon>
        <taxon>Terriglobia</taxon>
        <taxon>Terriglobales</taxon>
        <taxon>Acidobacteriaceae</taxon>
        <taxon>Terriglobus</taxon>
    </lineage>
</organism>
<name>E8V4I7_TERSS</name>
<dbReference type="KEGG" id="tsa:AciPR4_4063"/>
<protein>
    <submittedName>
        <fullName evidence="2">XRE family transcriptional regulator</fullName>
    </submittedName>
</protein>
<dbReference type="PROSITE" id="PS50943">
    <property type="entry name" value="HTH_CROC1"/>
    <property type="match status" value="1"/>
</dbReference>
<dbReference type="Gene3D" id="1.10.260.40">
    <property type="entry name" value="lambda repressor-like DNA-binding domains"/>
    <property type="match status" value="1"/>
</dbReference>
<dbReference type="AlphaFoldDB" id="E8V4I7"/>
<dbReference type="OrthoDB" id="9795596at2"/>
<dbReference type="RefSeq" id="WP_013570541.1">
    <property type="nucleotide sequence ID" value="NC_014963.1"/>
</dbReference>
<dbReference type="InterPro" id="IPR010982">
    <property type="entry name" value="Lambda_DNA-bd_dom_sf"/>
</dbReference>
<evidence type="ECO:0000313" key="3">
    <source>
        <dbReference type="Proteomes" id="UP000006844"/>
    </source>
</evidence>
<feature type="domain" description="HTH cro/C1-type" evidence="1">
    <location>
        <begin position="43"/>
        <end position="99"/>
    </location>
</feature>
<gene>
    <name evidence="2" type="ordered locus">AciPR4_4063</name>
</gene>